<evidence type="ECO:0000313" key="7">
    <source>
        <dbReference type="Proteomes" id="UP000290958"/>
    </source>
</evidence>
<evidence type="ECO:0000256" key="3">
    <source>
        <dbReference type="ARBA" id="ARBA00023125"/>
    </source>
</evidence>
<evidence type="ECO:0000256" key="1">
    <source>
        <dbReference type="ARBA" id="ARBA00009437"/>
    </source>
</evidence>
<name>A0A4Q1KKQ2_9SPHN</name>
<keyword evidence="7" id="KW-1185">Reference proteome</keyword>
<evidence type="ECO:0000256" key="2">
    <source>
        <dbReference type="ARBA" id="ARBA00023015"/>
    </source>
</evidence>
<comment type="similarity">
    <text evidence="1">Belongs to the LysR transcriptional regulatory family.</text>
</comment>
<dbReference type="InterPro" id="IPR036390">
    <property type="entry name" value="WH_DNA-bd_sf"/>
</dbReference>
<dbReference type="AlphaFoldDB" id="A0A4Q1KKQ2"/>
<dbReference type="RefSeq" id="WP_129403912.1">
    <property type="nucleotide sequence ID" value="NZ_SBKP01000005.1"/>
</dbReference>
<dbReference type="Proteomes" id="UP000290958">
    <property type="component" value="Unassembled WGS sequence"/>
</dbReference>
<dbReference type="SUPFAM" id="SSF46785">
    <property type="entry name" value="Winged helix' DNA-binding domain"/>
    <property type="match status" value="1"/>
</dbReference>
<gene>
    <name evidence="6" type="ORF">EQG66_07225</name>
</gene>
<dbReference type="PANTHER" id="PTHR30537:SF10">
    <property type="entry name" value="TRANSCRIPTIONAL REGULATOR-RELATED"/>
    <property type="match status" value="1"/>
</dbReference>
<dbReference type="FunFam" id="3.40.190.290:FF:000001">
    <property type="entry name" value="Transcriptional regulator, LysR family"/>
    <property type="match status" value="1"/>
</dbReference>
<evidence type="ECO:0000313" key="6">
    <source>
        <dbReference type="EMBL" id="RXR29274.1"/>
    </source>
</evidence>
<dbReference type="PANTHER" id="PTHR30537">
    <property type="entry name" value="HTH-TYPE TRANSCRIPTIONAL REGULATOR"/>
    <property type="match status" value="1"/>
</dbReference>
<sequence>MHQKWDGIDEFVAVATAGSFANAAARLGASTSQVSRAVIRLEERLDTQLFYRTTRKVALTDTGRALVERFRELIRQRDEALDLITDVGEPQGELRITCSTALGSRFVAPIVARMAKQFPRLSVNLELSNRIVDLVAEGFDLAIRTGNLADSGLIATRIASRRLYLCASPDYLKPAGRPQTIEDLANFECLRGTASTWHFQMDGVSRTVRPNGRWRCNSGDAVLEAALLGLGICQLPEFYVLPQIANGALEPLLEAFRPRDEPIWAVYPQRRHLLPKVQHLISILRVELGAALGQ</sequence>
<dbReference type="EMBL" id="SBKP01000005">
    <property type="protein sequence ID" value="RXR29274.1"/>
    <property type="molecule type" value="Genomic_DNA"/>
</dbReference>
<dbReference type="SUPFAM" id="SSF53850">
    <property type="entry name" value="Periplasmic binding protein-like II"/>
    <property type="match status" value="1"/>
</dbReference>
<dbReference type="Gene3D" id="1.10.10.10">
    <property type="entry name" value="Winged helix-like DNA-binding domain superfamily/Winged helix DNA-binding domain"/>
    <property type="match status" value="1"/>
</dbReference>
<dbReference type="InterPro" id="IPR058163">
    <property type="entry name" value="LysR-type_TF_proteobact-type"/>
</dbReference>
<dbReference type="Gene3D" id="3.40.190.290">
    <property type="match status" value="1"/>
</dbReference>
<organism evidence="6 7">
    <name type="scientific">Sphingobium fluviale</name>
    <dbReference type="NCBI Taxonomy" id="2506423"/>
    <lineage>
        <taxon>Bacteria</taxon>
        <taxon>Pseudomonadati</taxon>
        <taxon>Pseudomonadota</taxon>
        <taxon>Alphaproteobacteria</taxon>
        <taxon>Sphingomonadales</taxon>
        <taxon>Sphingomonadaceae</taxon>
        <taxon>Sphingobium</taxon>
    </lineage>
</organism>
<comment type="caution">
    <text evidence="6">The sequence shown here is derived from an EMBL/GenBank/DDBJ whole genome shotgun (WGS) entry which is preliminary data.</text>
</comment>
<dbReference type="PROSITE" id="PS50931">
    <property type="entry name" value="HTH_LYSR"/>
    <property type="match status" value="1"/>
</dbReference>
<keyword evidence="2" id="KW-0805">Transcription regulation</keyword>
<proteinExistence type="inferred from homology"/>
<keyword evidence="4" id="KW-0804">Transcription</keyword>
<dbReference type="FunFam" id="1.10.10.10:FF:000001">
    <property type="entry name" value="LysR family transcriptional regulator"/>
    <property type="match status" value="1"/>
</dbReference>
<feature type="domain" description="HTH lysR-type" evidence="5">
    <location>
        <begin position="11"/>
        <end position="60"/>
    </location>
</feature>
<protein>
    <submittedName>
        <fullName evidence="6">LysR family transcriptional regulator</fullName>
    </submittedName>
</protein>
<dbReference type="Pfam" id="PF00126">
    <property type="entry name" value="HTH_1"/>
    <property type="match status" value="1"/>
</dbReference>
<dbReference type="InterPro" id="IPR036388">
    <property type="entry name" value="WH-like_DNA-bd_sf"/>
</dbReference>
<dbReference type="GO" id="GO:0043565">
    <property type="term" value="F:sequence-specific DNA binding"/>
    <property type="evidence" value="ECO:0007669"/>
    <property type="project" value="TreeGrafter"/>
</dbReference>
<dbReference type="InterPro" id="IPR000847">
    <property type="entry name" value="LysR_HTH_N"/>
</dbReference>
<dbReference type="InterPro" id="IPR005119">
    <property type="entry name" value="LysR_subst-bd"/>
</dbReference>
<evidence type="ECO:0000256" key="4">
    <source>
        <dbReference type="ARBA" id="ARBA00023163"/>
    </source>
</evidence>
<dbReference type="Pfam" id="PF03466">
    <property type="entry name" value="LysR_substrate"/>
    <property type="match status" value="1"/>
</dbReference>
<evidence type="ECO:0000259" key="5">
    <source>
        <dbReference type="PROSITE" id="PS50931"/>
    </source>
</evidence>
<dbReference type="OrthoDB" id="9813056at2"/>
<reference evidence="7" key="1">
    <citation type="submission" date="2019-01" db="EMBL/GenBank/DDBJ databases">
        <title>Cytophagaceae bacterium strain CAR-16.</title>
        <authorList>
            <person name="Chen W.-M."/>
        </authorList>
    </citation>
    <scope>NUCLEOTIDE SEQUENCE [LARGE SCALE GENOMIC DNA]</scope>
    <source>
        <strain evidence="7">CHR27</strain>
    </source>
</reference>
<keyword evidence="3" id="KW-0238">DNA-binding</keyword>
<accession>A0A4Q1KKQ2</accession>
<dbReference type="GO" id="GO:0006351">
    <property type="term" value="P:DNA-templated transcription"/>
    <property type="evidence" value="ECO:0007669"/>
    <property type="project" value="TreeGrafter"/>
</dbReference>
<dbReference type="GO" id="GO:0003700">
    <property type="term" value="F:DNA-binding transcription factor activity"/>
    <property type="evidence" value="ECO:0007669"/>
    <property type="project" value="InterPro"/>
</dbReference>